<evidence type="ECO:0000313" key="2">
    <source>
        <dbReference type="EMBL" id="EFL40819.1"/>
    </source>
</evidence>
<dbReference type="Proteomes" id="UP000002968">
    <property type="component" value="Unassembled WGS sequence"/>
</dbReference>
<dbReference type="HOGENOM" id="CLU_1073323_0_0_11"/>
<proteinExistence type="predicted"/>
<feature type="compositionally biased region" description="Polar residues" evidence="1">
    <location>
        <begin position="180"/>
        <end position="189"/>
    </location>
</feature>
<evidence type="ECO:0000256" key="1">
    <source>
        <dbReference type="SAM" id="MobiDB-lite"/>
    </source>
</evidence>
<gene>
    <name evidence="2" type="ORF">SSRG_03623</name>
</gene>
<evidence type="ECO:0000313" key="3">
    <source>
        <dbReference type="Proteomes" id="UP000002968"/>
    </source>
</evidence>
<organism evidence="2 3">
    <name type="scientific">Streptomyces griseoflavus Tu4000</name>
    <dbReference type="NCBI Taxonomy" id="467200"/>
    <lineage>
        <taxon>Bacteria</taxon>
        <taxon>Bacillati</taxon>
        <taxon>Actinomycetota</taxon>
        <taxon>Actinomycetes</taxon>
        <taxon>Kitasatosporales</taxon>
        <taxon>Streptomycetaceae</taxon>
        <taxon>Streptomyces</taxon>
    </lineage>
</organism>
<keyword evidence="3" id="KW-1185">Reference proteome</keyword>
<feature type="compositionally biased region" description="Polar residues" evidence="1">
    <location>
        <begin position="139"/>
        <end position="153"/>
    </location>
</feature>
<protein>
    <submittedName>
        <fullName evidence="2">Serine/arginine repetitive matrix protein 1</fullName>
    </submittedName>
</protein>
<name>D9XUI2_9ACTN</name>
<dbReference type="EMBL" id="GG657758">
    <property type="protein sequence ID" value="EFL40819.1"/>
    <property type="molecule type" value="Genomic_DNA"/>
</dbReference>
<accession>D9XUI2</accession>
<feature type="region of interest" description="Disordered" evidence="1">
    <location>
        <begin position="139"/>
        <end position="247"/>
    </location>
</feature>
<dbReference type="AlphaFoldDB" id="D9XUI2"/>
<sequence length="259" mass="25359">MLEDVPASAVAAGFSSSEASVAPAASLAGVSGSRGALLAGVPVPAVAAGSSSEASVASVSAADRTGTAGVRPSASPSPVEASLAVSAGVSGVRGASLAAVPVSVVPAGVSSPSWAAAGFAGPSPVPAPVSVPFVRGVSSGSAERTQEATASRSRPSRVDSTRVAVSTRSRFSEGPAASRATANRGSRFSGTGPALPDVGSADDSRCFDLSGDSPATDASSLCRTPRVRQPNREPPAPDSAPQRCPNHVPVSCVRAYPTW</sequence>
<reference evidence="2" key="1">
    <citation type="submission" date="2009-02" db="EMBL/GenBank/DDBJ databases">
        <title>Annotation of Streptomyces griseoflavus strain Tu4000.</title>
        <authorList>
            <consortium name="The Broad Institute Genome Sequencing Platform"/>
            <consortium name="Broad Institute Microbial Sequencing Center"/>
            <person name="Fischbach M."/>
            <person name="Godfrey P."/>
            <person name="Ward D."/>
            <person name="Young S."/>
            <person name="Zeng Q."/>
            <person name="Koehrsen M."/>
            <person name="Alvarado L."/>
            <person name="Berlin A.M."/>
            <person name="Bochicchio J."/>
            <person name="Borenstein D."/>
            <person name="Chapman S.B."/>
            <person name="Chen Z."/>
            <person name="Engels R."/>
            <person name="Freedman E."/>
            <person name="Gellesch M."/>
            <person name="Goldberg J."/>
            <person name="Griggs A."/>
            <person name="Gujja S."/>
            <person name="Heilman E.R."/>
            <person name="Heiman D.I."/>
            <person name="Hepburn T.A."/>
            <person name="Howarth C."/>
            <person name="Jen D."/>
            <person name="Larson L."/>
            <person name="Lewis B."/>
            <person name="Mehta T."/>
            <person name="Park D."/>
            <person name="Pearson M."/>
            <person name="Richards J."/>
            <person name="Roberts A."/>
            <person name="Saif S."/>
            <person name="Shea T.D."/>
            <person name="Shenoy N."/>
            <person name="Sisk P."/>
            <person name="Stolte C."/>
            <person name="Sykes S.N."/>
            <person name="Thomson T."/>
            <person name="Walk T."/>
            <person name="White J."/>
            <person name="Yandava C."/>
            <person name="Straight P."/>
            <person name="Clardy J."/>
            <person name="Hung D."/>
            <person name="Kolter R."/>
            <person name="Mekalanos J."/>
            <person name="Walker S."/>
            <person name="Walsh C.T."/>
            <person name="Wieland-Brown L.C."/>
            <person name="Haas B."/>
            <person name="Nusbaum C."/>
            <person name="Birren B."/>
        </authorList>
    </citation>
    <scope>NUCLEOTIDE SEQUENCE [LARGE SCALE GENOMIC DNA]</scope>
    <source>
        <strain evidence="2">Tu4000</strain>
    </source>
</reference>